<comment type="caution">
    <text evidence="4">The sequence shown here is derived from an EMBL/GenBank/DDBJ whole genome shotgun (WGS) entry which is preliminary data.</text>
</comment>
<dbReference type="InterPro" id="IPR008757">
    <property type="entry name" value="Peptidase_M6-like_domain"/>
</dbReference>
<gene>
    <name evidence="4" type="ORF">ACU52_07040</name>
</gene>
<dbReference type="RefSeq" id="WP_053398273.1">
    <property type="nucleotide sequence ID" value="NZ_LFQU01000011.1"/>
</dbReference>
<dbReference type="OrthoDB" id="9813478at2"/>
<keyword evidence="5" id="KW-1185">Reference proteome</keyword>
<dbReference type="PANTHER" id="PTHR41775">
    <property type="entry name" value="SECRETED PROTEIN-RELATED"/>
    <property type="match status" value="1"/>
</dbReference>
<dbReference type="PANTHER" id="PTHR41775:SF1">
    <property type="entry name" value="PEPTIDASE M6-LIKE DOMAIN-CONTAINING PROTEIN"/>
    <property type="match status" value="1"/>
</dbReference>
<feature type="region of interest" description="Disordered" evidence="1">
    <location>
        <begin position="465"/>
        <end position="493"/>
    </location>
</feature>
<dbReference type="GO" id="GO:0008233">
    <property type="term" value="F:peptidase activity"/>
    <property type="evidence" value="ECO:0007669"/>
    <property type="project" value="InterPro"/>
</dbReference>
<sequence length="601" mass="66022">MRILNVFITIAACLICLNGTYAAPAWPNKISYTQADGTKVTVYLNGDEYMHHYVSEDGFILLPDANGSLRYAEIVDNKVMPTGMVAHNATSRNAKELQFIKTLDQQAIKQKLAIAYRDKRQEIASKAQRVKSQSSPSVIEPVFPTIGNIRGLIILAQFKDQKFSTDNIHDIYNSMANDEDYSGPYASGSIKSYFTAQSAGKFVPTFDIVGPVDLPHEMAYYGYDERAAELMIDACSMADANTDVDFSKYDYNGDGYVDFIFVVYAGYGQSQGGSEETVWPQAVDLTYESWNMYDGLYLGQAACSCELRGHEGTTLDGIGTFCHEFSHILGLPDIYDAAYSGMQGMLTWDVMCNGLYNDDSKTPAGYTAMDKYTVGWLEPVVLSEPAKDLTLNPLSESNEAYFIVCGTDNNEYFTLENRQQTGWDKALDGHGLIISQIHYVPSLWNTNRVNTSSSGYEHVSLIPADGHASDGTEAGDPFPGTSNNTQFTDTSMPSAKWHTTSDAVNCPITNIRENNGVITFDFKSDATGIESHEAGQELARISATGGTINIDNPQKSDVLILSADGRIIQKSAQRHITCTPGCGMYIVKCGELIKKVILARP</sequence>
<keyword evidence="2" id="KW-0732">Signal</keyword>
<feature type="chain" id="PRO_5034659815" description="Peptidase M6-like domain-containing protein" evidence="2">
    <location>
        <begin position="23"/>
        <end position="601"/>
    </location>
</feature>
<evidence type="ECO:0000256" key="2">
    <source>
        <dbReference type="SAM" id="SignalP"/>
    </source>
</evidence>
<reference evidence="4 5" key="1">
    <citation type="submission" date="2015-06" db="EMBL/GenBank/DDBJ databases">
        <title>Prevotella sp. 109, sp. nov., a novel member of the family Prevotellaceae isolated from human faeces.</title>
        <authorList>
            <person name="Shkoporov A.N."/>
            <person name="Chaplin A.V."/>
            <person name="Kafarskaia L.I."/>
            <person name="Efimov B.A."/>
        </authorList>
    </citation>
    <scope>NUCLEOTIDE SEQUENCE [LARGE SCALE GENOMIC DNA]</scope>
    <source>
        <strain evidence="4 5">109</strain>
    </source>
</reference>
<feature type="domain" description="Peptidase M6-like" evidence="3">
    <location>
        <begin position="163"/>
        <end position="361"/>
    </location>
</feature>
<dbReference type="EMBL" id="LFQU01000011">
    <property type="protein sequence ID" value="KOO68587.1"/>
    <property type="molecule type" value="Genomic_DNA"/>
</dbReference>
<accession>A0A8E1URU6</accession>
<feature type="compositionally biased region" description="Polar residues" evidence="1">
    <location>
        <begin position="480"/>
        <end position="493"/>
    </location>
</feature>
<dbReference type="AlphaFoldDB" id="A0A8E1URU6"/>
<evidence type="ECO:0000256" key="1">
    <source>
        <dbReference type="SAM" id="MobiDB-lite"/>
    </source>
</evidence>
<dbReference type="SUPFAM" id="SSF55486">
    <property type="entry name" value="Metalloproteases ('zincins'), catalytic domain"/>
    <property type="match status" value="1"/>
</dbReference>
<evidence type="ECO:0000259" key="3">
    <source>
        <dbReference type="Pfam" id="PF05547"/>
    </source>
</evidence>
<name>A0A8E1URU6_9BACT</name>
<feature type="signal peptide" evidence="2">
    <location>
        <begin position="1"/>
        <end position="22"/>
    </location>
</feature>
<organism evidence="4 5">
    <name type="scientific">Xylanibacter rarus</name>
    <dbReference type="NCBI Taxonomy" id="1676614"/>
    <lineage>
        <taxon>Bacteria</taxon>
        <taxon>Pseudomonadati</taxon>
        <taxon>Bacteroidota</taxon>
        <taxon>Bacteroidia</taxon>
        <taxon>Bacteroidales</taxon>
        <taxon>Prevotellaceae</taxon>
        <taxon>Xylanibacter</taxon>
    </lineage>
</organism>
<evidence type="ECO:0000313" key="4">
    <source>
        <dbReference type="EMBL" id="KOO68587.1"/>
    </source>
</evidence>
<dbReference type="GO" id="GO:0006508">
    <property type="term" value="P:proteolysis"/>
    <property type="evidence" value="ECO:0007669"/>
    <property type="project" value="InterPro"/>
</dbReference>
<dbReference type="Pfam" id="PF05547">
    <property type="entry name" value="Peptidase_M6"/>
    <property type="match status" value="1"/>
</dbReference>
<dbReference type="NCBIfam" id="TIGR03296">
    <property type="entry name" value="M6dom_TIGR03296"/>
    <property type="match status" value="1"/>
</dbReference>
<evidence type="ECO:0000313" key="5">
    <source>
        <dbReference type="Proteomes" id="UP000036951"/>
    </source>
</evidence>
<proteinExistence type="predicted"/>
<protein>
    <recommendedName>
        <fullName evidence="3">Peptidase M6-like domain-containing protein</fullName>
    </recommendedName>
</protein>
<dbReference type="Proteomes" id="UP000036951">
    <property type="component" value="Unassembled WGS sequence"/>
</dbReference>